<accession>A0AA51X7E6</accession>
<dbReference type="GO" id="GO:0016491">
    <property type="term" value="F:oxidoreductase activity"/>
    <property type="evidence" value="ECO:0007669"/>
    <property type="project" value="TreeGrafter"/>
</dbReference>
<dbReference type="RefSeq" id="WP_309203442.1">
    <property type="nucleotide sequence ID" value="NZ_CP133548.1"/>
</dbReference>
<name>A0AA51X7E6_9GAMM</name>
<protein>
    <submittedName>
        <fullName evidence="1">FAD-dependent oxidoreductase</fullName>
    </submittedName>
</protein>
<dbReference type="PANTHER" id="PTHR42923:SF17">
    <property type="entry name" value="AMINE OXIDASE DOMAIN-CONTAINING PROTEIN"/>
    <property type="match status" value="1"/>
</dbReference>
<keyword evidence="2" id="KW-1185">Reference proteome</keyword>
<organism evidence="1 2">
    <name type="scientific">Pleionea litopenaei</name>
    <dbReference type="NCBI Taxonomy" id="3070815"/>
    <lineage>
        <taxon>Bacteria</taxon>
        <taxon>Pseudomonadati</taxon>
        <taxon>Pseudomonadota</taxon>
        <taxon>Gammaproteobacteria</taxon>
        <taxon>Oceanospirillales</taxon>
        <taxon>Pleioneaceae</taxon>
        <taxon>Pleionea</taxon>
    </lineage>
</organism>
<dbReference type="InterPro" id="IPR036188">
    <property type="entry name" value="FAD/NAD-bd_sf"/>
</dbReference>
<dbReference type="Gene3D" id="3.50.50.60">
    <property type="entry name" value="FAD/NAD(P)-binding domain"/>
    <property type="match status" value="1"/>
</dbReference>
<dbReference type="AlphaFoldDB" id="A0AA51X7E6"/>
<dbReference type="Gene3D" id="1.10.3110.10">
    <property type="entry name" value="protoporphyrinogen ix oxidase, domain 3"/>
    <property type="match status" value="1"/>
</dbReference>
<reference evidence="1 2" key="1">
    <citation type="submission" date="2023-08" db="EMBL/GenBank/DDBJ databases">
        <title>Pleionea litopenaei sp. nov., isolated from stomach of juvenile Litopenaeus vannamei.</title>
        <authorList>
            <person name="Rho A.M."/>
            <person name="Hwang C.Y."/>
        </authorList>
    </citation>
    <scope>NUCLEOTIDE SEQUENCE [LARGE SCALE GENOMIC DNA]</scope>
    <source>
        <strain evidence="1 2">HL-JVS1</strain>
    </source>
</reference>
<dbReference type="Gene3D" id="3.90.660.20">
    <property type="entry name" value="Protoporphyrinogen oxidase, mitochondrial, domain 2"/>
    <property type="match status" value="1"/>
</dbReference>
<sequence>MKKIAVIGSGISGLTCAHYLQNDFDVTVFEKNDYVGGHTATKTVSVAEGEFDIDTGFIVFNDWTYPNFIRLLNSLGVDSLATDMGFSVSCENSGLEYSGTSLATMFAQKKNWFSLKHWRFIKDIVKFNKISKERLEQGELPEDLTLGEYVKELNMSQRFVEQYIIPMGAAIWSSGLAKMYEFPALYFIRFFKNHGLLNIEDRPQWSVIRNGSKSYVKALLEQSSFTVRCTSKIQSVIPAEDNMSNSWLIRLDNGEECEFEHVIFACHSDEAMALLPEQKSDARDILSKISYSNNEVVLHTDQSLLPTLRSTWSSWNYKIRSGQTETATLSYSMNILQRLNCQTQFIVTLNDTNAIAEEKILGQYQYAHPVYDKGTLEAQAQRNTINGKDNLWFCGAYWYAGFHEDGVRSGLDVVKALGVDIEIL</sequence>
<dbReference type="KEGG" id="plei:Q9312_04800"/>
<dbReference type="PANTHER" id="PTHR42923">
    <property type="entry name" value="PROTOPORPHYRINOGEN OXIDASE"/>
    <property type="match status" value="1"/>
</dbReference>
<evidence type="ECO:0000313" key="2">
    <source>
        <dbReference type="Proteomes" id="UP001239782"/>
    </source>
</evidence>
<dbReference type="Pfam" id="PF13450">
    <property type="entry name" value="NAD_binding_8"/>
    <property type="match status" value="1"/>
</dbReference>
<gene>
    <name evidence="1" type="ORF">Q9312_04800</name>
</gene>
<evidence type="ECO:0000313" key="1">
    <source>
        <dbReference type="EMBL" id="WMS88237.1"/>
    </source>
</evidence>
<dbReference type="InterPro" id="IPR050464">
    <property type="entry name" value="Zeta_carotene_desat/Oxidored"/>
</dbReference>
<dbReference type="Proteomes" id="UP001239782">
    <property type="component" value="Chromosome"/>
</dbReference>
<dbReference type="SUPFAM" id="SSF51905">
    <property type="entry name" value="FAD/NAD(P)-binding domain"/>
    <property type="match status" value="1"/>
</dbReference>
<proteinExistence type="predicted"/>
<dbReference type="EMBL" id="CP133548">
    <property type="protein sequence ID" value="WMS88237.1"/>
    <property type="molecule type" value="Genomic_DNA"/>
</dbReference>